<name>A0AAD8C2W4_BIOPF</name>
<comment type="caution">
    <text evidence="2">The sequence shown here is derived from an EMBL/GenBank/DDBJ whole genome shotgun (WGS) entry which is preliminary data.</text>
</comment>
<accession>A0AAD8C2W4</accession>
<organism evidence="2 3">
    <name type="scientific">Biomphalaria pfeifferi</name>
    <name type="common">Bloodfluke planorb</name>
    <name type="synonym">Freshwater snail</name>
    <dbReference type="NCBI Taxonomy" id="112525"/>
    <lineage>
        <taxon>Eukaryota</taxon>
        <taxon>Metazoa</taxon>
        <taxon>Spiralia</taxon>
        <taxon>Lophotrochozoa</taxon>
        <taxon>Mollusca</taxon>
        <taxon>Gastropoda</taxon>
        <taxon>Heterobranchia</taxon>
        <taxon>Euthyneura</taxon>
        <taxon>Panpulmonata</taxon>
        <taxon>Hygrophila</taxon>
        <taxon>Lymnaeoidea</taxon>
        <taxon>Planorbidae</taxon>
        <taxon>Biomphalaria</taxon>
    </lineage>
</organism>
<evidence type="ECO:0000256" key="1">
    <source>
        <dbReference type="SAM" id="SignalP"/>
    </source>
</evidence>
<evidence type="ECO:0000313" key="2">
    <source>
        <dbReference type="EMBL" id="KAK0065293.1"/>
    </source>
</evidence>
<feature type="signal peptide" evidence="1">
    <location>
        <begin position="1"/>
        <end position="23"/>
    </location>
</feature>
<keyword evidence="1" id="KW-0732">Signal</keyword>
<evidence type="ECO:0000313" key="3">
    <source>
        <dbReference type="Proteomes" id="UP001233172"/>
    </source>
</evidence>
<sequence>MGLKSRMLQTIAAAAICISLCESLDVPLTLFRDYGYIGFSGKYYYGADADSKMKCALQCISNKTCPGFLFNTSCYIMDGLGSVGLTFGNGANIMWKRKELWDIKDFLPGTSFQNNLLATKLGVGDL</sequence>
<dbReference type="EMBL" id="JASAOG010000014">
    <property type="protein sequence ID" value="KAK0065293.1"/>
    <property type="molecule type" value="Genomic_DNA"/>
</dbReference>
<feature type="non-terminal residue" evidence="2">
    <location>
        <position position="126"/>
    </location>
</feature>
<gene>
    <name evidence="2" type="ORF">Bpfe_005319</name>
</gene>
<protein>
    <recommendedName>
        <fullName evidence="4">Apple domain-containing protein</fullName>
    </recommendedName>
</protein>
<dbReference type="Proteomes" id="UP001233172">
    <property type="component" value="Unassembled WGS sequence"/>
</dbReference>
<proteinExistence type="predicted"/>
<reference evidence="2" key="1">
    <citation type="journal article" date="2023" name="PLoS Negl. Trop. Dis.">
        <title>A genome sequence for Biomphalaria pfeifferi, the major vector snail for the human-infecting parasite Schistosoma mansoni.</title>
        <authorList>
            <person name="Bu L."/>
            <person name="Lu L."/>
            <person name="Laidemitt M.R."/>
            <person name="Zhang S.M."/>
            <person name="Mutuku M."/>
            <person name="Mkoji G."/>
            <person name="Steinauer M."/>
            <person name="Loker E.S."/>
        </authorList>
    </citation>
    <scope>NUCLEOTIDE SEQUENCE</scope>
    <source>
        <strain evidence="2">KasaAsao</strain>
    </source>
</reference>
<reference evidence="2" key="2">
    <citation type="submission" date="2023-04" db="EMBL/GenBank/DDBJ databases">
        <authorList>
            <person name="Bu L."/>
            <person name="Lu L."/>
            <person name="Laidemitt M.R."/>
            <person name="Zhang S.M."/>
            <person name="Mutuku M."/>
            <person name="Mkoji G."/>
            <person name="Steinauer M."/>
            <person name="Loker E.S."/>
        </authorList>
    </citation>
    <scope>NUCLEOTIDE SEQUENCE</scope>
    <source>
        <strain evidence="2">KasaAsao</strain>
        <tissue evidence="2">Whole Snail</tissue>
    </source>
</reference>
<evidence type="ECO:0008006" key="4">
    <source>
        <dbReference type="Google" id="ProtNLM"/>
    </source>
</evidence>
<dbReference type="AlphaFoldDB" id="A0AAD8C2W4"/>
<feature type="chain" id="PRO_5042292624" description="Apple domain-containing protein" evidence="1">
    <location>
        <begin position="24"/>
        <end position="126"/>
    </location>
</feature>
<keyword evidence="3" id="KW-1185">Reference proteome</keyword>